<comment type="caution">
    <text evidence="2">The sequence shown here is derived from an EMBL/GenBank/DDBJ whole genome shotgun (WGS) entry which is preliminary data.</text>
</comment>
<protein>
    <submittedName>
        <fullName evidence="2">Uncharacterized protein</fullName>
    </submittedName>
</protein>
<organism evidence="2 3">
    <name type="scientific">Nocardioides marinquilinus</name>
    <dbReference type="NCBI Taxonomy" id="1210400"/>
    <lineage>
        <taxon>Bacteria</taxon>
        <taxon>Bacillati</taxon>
        <taxon>Actinomycetota</taxon>
        <taxon>Actinomycetes</taxon>
        <taxon>Propionibacteriales</taxon>
        <taxon>Nocardioidaceae</taxon>
        <taxon>Nocardioides</taxon>
    </lineage>
</organism>
<dbReference type="EMBL" id="BAABKG010000001">
    <property type="protein sequence ID" value="GAA5142754.1"/>
    <property type="molecule type" value="Genomic_DNA"/>
</dbReference>
<evidence type="ECO:0000313" key="3">
    <source>
        <dbReference type="Proteomes" id="UP001500221"/>
    </source>
</evidence>
<sequence length="82" mass="8672">MATESAATWKPTISATESTMSCNIERADESDHPVWSRCPASAGSPGALIATLWGTDDAAPDRVGSRDAERRRGSGRPDQARA</sequence>
<evidence type="ECO:0000256" key="1">
    <source>
        <dbReference type="SAM" id="MobiDB-lite"/>
    </source>
</evidence>
<feature type="region of interest" description="Disordered" evidence="1">
    <location>
        <begin position="54"/>
        <end position="82"/>
    </location>
</feature>
<gene>
    <name evidence="2" type="ORF">GCM10023340_06740</name>
</gene>
<dbReference type="Proteomes" id="UP001500221">
    <property type="component" value="Unassembled WGS sequence"/>
</dbReference>
<reference evidence="3" key="1">
    <citation type="journal article" date="2019" name="Int. J. Syst. Evol. Microbiol.">
        <title>The Global Catalogue of Microorganisms (GCM) 10K type strain sequencing project: providing services to taxonomists for standard genome sequencing and annotation.</title>
        <authorList>
            <consortium name="The Broad Institute Genomics Platform"/>
            <consortium name="The Broad Institute Genome Sequencing Center for Infectious Disease"/>
            <person name="Wu L."/>
            <person name="Ma J."/>
        </authorList>
    </citation>
    <scope>NUCLEOTIDE SEQUENCE [LARGE SCALE GENOMIC DNA]</scope>
    <source>
        <strain evidence="3">JCM 18459</strain>
    </source>
</reference>
<accession>A0ABP9P979</accession>
<proteinExistence type="predicted"/>
<keyword evidence="3" id="KW-1185">Reference proteome</keyword>
<evidence type="ECO:0000313" key="2">
    <source>
        <dbReference type="EMBL" id="GAA5142754.1"/>
    </source>
</evidence>
<feature type="compositionally biased region" description="Basic and acidic residues" evidence="1">
    <location>
        <begin position="59"/>
        <end position="72"/>
    </location>
</feature>
<name>A0ABP9P979_9ACTN</name>